<dbReference type="Proteomes" id="UP000325313">
    <property type="component" value="Unassembled WGS sequence"/>
</dbReference>
<dbReference type="EMBL" id="VDEP01000306">
    <property type="protein sequence ID" value="KAA1107998.1"/>
    <property type="molecule type" value="Genomic_DNA"/>
</dbReference>
<proteinExistence type="predicted"/>
<comment type="caution">
    <text evidence="1">The sequence shown here is derived from an EMBL/GenBank/DDBJ whole genome shotgun (WGS) entry which is preliminary data.</text>
</comment>
<name>A0A5B0Q4D2_PUCGR</name>
<organism evidence="1 2">
    <name type="scientific">Puccinia graminis f. sp. tritici</name>
    <dbReference type="NCBI Taxonomy" id="56615"/>
    <lineage>
        <taxon>Eukaryota</taxon>
        <taxon>Fungi</taxon>
        <taxon>Dikarya</taxon>
        <taxon>Basidiomycota</taxon>
        <taxon>Pucciniomycotina</taxon>
        <taxon>Pucciniomycetes</taxon>
        <taxon>Pucciniales</taxon>
        <taxon>Pucciniaceae</taxon>
        <taxon>Puccinia</taxon>
    </lineage>
</organism>
<protein>
    <submittedName>
        <fullName evidence="1">Uncharacterized protein</fullName>
    </submittedName>
</protein>
<evidence type="ECO:0000313" key="1">
    <source>
        <dbReference type="EMBL" id="KAA1107998.1"/>
    </source>
</evidence>
<gene>
    <name evidence="1" type="ORF">PGTUg99_021584</name>
</gene>
<reference evidence="1 2" key="1">
    <citation type="submission" date="2019-05" db="EMBL/GenBank/DDBJ databases">
        <title>Emergence of the Ug99 lineage of the wheat stem rust pathogen through somatic hybridization.</title>
        <authorList>
            <person name="Li F."/>
            <person name="Upadhyaya N.M."/>
            <person name="Sperschneider J."/>
            <person name="Matny O."/>
            <person name="Nguyen-Phuc H."/>
            <person name="Mago R."/>
            <person name="Raley C."/>
            <person name="Miller M.E."/>
            <person name="Silverstein K.A.T."/>
            <person name="Henningsen E."/>
            <person name="Hirsch C.D."/>
            <person name="Visser B."/>
            <person name="Pretorius Z.A."/>
            <person name="Steffenson B.J."/>
            <person name="Schwessinger B."/>
            <person name="Dodds P.N."/>
            <person name="Figueroa M."/>
        </authorList>
    </citation>
    <scope>NUCLEOTIDE SEQUENCE [LARGE SCALE GENOMIC DNA]</scope>
    <source>
        <strain evidence="1 2">Ug99</strain>
    </source>
</reference>
<evidence type="ECO:0000313" key="2">
    <source>
        <dbReference type="Proteomes" id="UP000325313"/>
    </source>
</evidence>
<sequence length="136" mass="14586">MRCPSSLRPGVAVTTPAARVSHKLTRLDWQLITYASACLLPSTASPARSLGLEVALGGRAGRLVMESRFNGESGPKKPPFPQGAGFTASASYTASLPPGEVASHLKVKIVMFYRPRLRHTAIRCRNGPATFYIAFS</sequence>
<dbReference type="AlphaFoldDB" id="A0A5B0Q4D2"/>
<accession>A0A5B0Q4D2</accession>